<accession>A0A3R7GKT2</accession>
<evidence type="ECO:0008006" key="3">
    <source>
        <dbReference type="Google" id="ProtNLM"/>
    </source>
</evidence>
<reference evidence="1 2" key="1">
    <citation type="journal article" date="2018" name="Biotechnol. Adv.">
        <title>Improved genomic resources and new bioinformatic workflow for the carcinogenic parasite Clonorchis sinensis: Biotechnological implications.</title>
        <authorList>
            <person name="Wang D."/>
            <person name="Korhonen P.K."/>
            <person name="Gasser R.B."/>
            <person name="Young N.D."/>
        </authorList>
    </citation>
    <scope>NUCLEOTIDE SEQUENCE [LARGE SCALE GENOMIC DNA]</scope>
    <source>
        <strain evidence="1">Cs-k2</strain>
    </source>
</reference>
<dbReference type="STRING" id="79923.A0A3R7GKT2"/>
<dbReference type="Gene3D" id="1.20.1070.10">
    <property type="entry name" value="Rhodopsin 7-helix transmembrane proteins"/>
    <property type="match status" value="1"/>
</dbReference>
<dbReference type="AlphaFoldDB" id="A0A3R7GKT2"/>
<organism evidence="1 2">
    <name type="scientific">Clonorchis sinensis</name>
    <name type="common">Chinese liver fluke</name>
    <dbReference type="NCBI Taxonomy" id="79923"/>
    <lineage>
        <taxon>Eukaryota</taxon>
        <taxon>Metazoa</taxon>
        <taxon>Spiralia</taxon>
        <taxon>Lophotrochozoa</taxon>
        <taxon>Platyhelminthes</taxon>
        <taxon>Trematoda</taxon>
        <taxon>Digenea</taxon>
        <taxon>Opisthorchiida</taxon>
        <taxon>Opisthorchiata</taxon>
        <taxon>Opisthorchiidae</taxon>
        <taxon>Clonorchis</taxon>
    </lineage>
</organism>
<protein>
    <recommendedName>
        <fullName evidence="3">G-protein coupled receptors family 1 profile domain-containing protein</fullName>
    </recommendedName>
</protein>
<comment type="caution">
    <text evidence="1">The sequence shown here is derived from an EMBL/GenBank/DDBJ whole genome shotgun (WGS) entry which is preliminary data.</text>
</comment>
<dbReference type="Proteomes" id="UP000286415">
    <property type="component" value="Unassembled WGS sequence"/>
</dbReference>
<proteinExistence type="predicted"/>
<dbReference type="InParanoid" id="A0A3R7GKT2"/>
<gene>
    <name evidence="1" type="ORF">CSKR_110779</name>
</gene>
<dbReference type="OrthoDB" id="6253948at2759"/>
<dbReference type="SUPFAM" id="SSF81321">
    <property type="entry name" value="Family A G protein-coupled receptor-like"/>
    <property type="match status" value="1"/>
</dbReference>
<reference evidence="1 2" key="2">
    <citation type="journal article" date="2021" name="Genomics">
        <title>High-quality reference genome for Clonorchis sinensis.</title>
        <authorList>
            <person name="Young N.D."/>
            <person name="Stroehlein A.J."/>
            <person name="Kinkar L."/>
            <person name="Wang T."/>
            <person name="Sohn W.M."/>
            <person name="Chang B.C.H."/>
            <person name="Kaur P."/>
            <person name="Weisz D."/>
            <person name="Dudchenko O."/>
            <person name="Aiden E.L."/>
            <person name="Korhonen P.K."/>
            <person name="Gasser R.B."/>
        </authorList>
    </citation>
    <scope>NUCLEOTIDE SEQUENCE [LARGE SCALE GENOMIC DNA]</scope>
    <source>
        <strain evidence="1">Cs-k2</strain>
    </source>
</reference>
<name>A0A3R7GKT2_CLOSI</name>
<evidence type="ECO:0000313" key="2">
    <source>
        <dbReference type="Proteomes" id="UP000286415"/>
    </source>
</evidence>
<dbReference type="EMBL" id="NIRI02000076">
    <property type="protein sequence ID" value="KAG5441962.1"/>
    <property type="molecule type" value="Genomic_DNA"/>
</dbReference>
<sequence>MITRIITILVGTVGIANCIAGLLGTTLWCLYLVGSWFCVSGHQRQLGGSEASSQGGVSWPRCALRPSTRLFMISMFTNNLAGLYTGNLRYSLFLLIAKDVCFIGGCTGCRIHLYITAITTDLSTWHVVCLCCERFFLALFPQSDYARDRERIRPTLLIIFAMYSVSILAEMSYLFPQEPVCHPTYRSTYMNVFRLCLGAIIPGLLILSTTIGVIVILFKRARRMDQSIKGWLASNKLPEGALALNLLLFISVVASSIRLVLLLVVLVSPLSCSRVTLGVIGLDGSSICSFAIVIYWTASCLCSLILMASSKRILDDTEKTVLVISSYLTGGRSVLIAIGKSKYEYYGYDSFGAKFIMPQMSQFGCLQYAL</sequence>
<evidence type="ECO:0000313" key="1">
    <source>
        <dbReference type="EMBL" id="KAG5441962.1"/>
    </source>
</evidence>
<keyword evidence="2" id="KW-1185">Reference proteome</keyword>